<evidence type="ECO:0000259" key="2">
    <source>
        <dbReference type="Pfam" id="PF13478"/>
    </source>
</evidence>
<evidence type="ECO:0000313" key="3">
    <source>
        <dbReference type="EMBL" id="ANP86995.1"/>
    </source>
</evidence>
<organism evidence="3 4">
    <name type="scientific">Rhizobium leguminosarum</name>
    <dbReference type="NCBI Taxonomy" id="384"/>
    <lineage>
        <taxon>Bacteria</taxon>
        <taxon>Pseudomonadati</taxon>
        <taxon>Pseudomonadota</taxon>
        <taxon>Alphaproteobacteria</taxon>
        <taxon>Hyphomicrobiales</taxon>
        <taxon>Rhizobiaceae</taxon>
        <taxon>Rhizobium/Agrobacterium group</taxon>
        <taxon>Rhizobium</taxon>
    </lineage>
</organism>
<name>A0A1B1CB70_RHILE</name>
<evidence type="ECO:0008006" key="5">
    <source>
        <dbReference type="Google" id="ProtNLM"/>
    </source>
</evidence>
<evidence type="ECO:0000313" key="4">
    <source>
        <dbReference type="Proteomes" id="UP000092691"/>
    </source>
</evidence>
<protein>
    <recommendedName>
        <fullName evidence="5">XdhC family protein</fullName>
    </recommendedName>
</protein>
<evidence type="ECO:0000259" key="1">
    <source>
        <dbReference type="Pfam" id="PF02625"/>
    </source>
</evidence>
<feature type="domain" description="XdhC Rossmann" evidence="2">
    <location>
        <begin position="178"/>
        <end position="299"/>
    </location>
</feature>
<accession>A0A1B1CB70</accession>
<proteinExistence type="predicted"/>
<dbReference type="InterPro" id="IPR052698">
    <property type="entry name" value="MoCofactor_Util/Proc"/>
</dbReference>
<dbReference type="PANTHER" id="PTHR30388:SF4">
    <property type="entry name" value="MOLYBDENUM COFACTOR INSERTION CHAPERONE PAOD"/>
    <property type="match status" value="1"/>
</dbReference>
<dbReference type="Pfam" id="PF13478">
    <property type="entry name" value="XdhC_C"/>
    <property type="match status" value="1"/>
</dbReference>
<dbReference type="RefSeq" id="WP_065281115.1">
    <property type="nucleotide sequence ID" value="NZ_CP016286.1"/>
</dbReference>
<dbReference type="AlphaFoldDB" id="A0A1B1CB70"/>
<dbReference type="InterPro" id="IPR003777">
    <property type="entry name" value="XdhC_CoxI"/>
</dbReference>
<reference evidence="3 4" key="1">
    <citation type="submission" date="2016-06" db="EMBL/GenBank/DDBJ databases">
        <title>Microsymbionts genomes from the relict species Vavilovia formosa.</title>
        <authorList>
            <person name="Chirak E."/>
            <person name="Kimeklis A."/>
            <person name="Andronov E."/>
        </authorList>
    </citation>
    <scope>NUCLEOTIDE SEQUENCE [LARGE SCALE GENOMIC DNA]</scope>
    <source>
        <strain evidence="3 4">Vaf10</strain>
    </source>
</reference>
<dbReference type="Gene3D" id="3.40.50.720">
    <property type="entry name" value="NAD(P)-binding Rossmann-like Domain"/>
    <property type="match status" value="1"/>
</dbReference>
<sequence>MNEMVAITPLPAPVQARMSDDPSEILRFAVECFDRGEVAIATLVDIRGGAARSLGSLVAVAVDGSYCGYVSGGCVEAAVAFDALLAIAEGRDRTMMFGQGSPFFDIALPCGGGITVAIHVLRDISAIRLVLERLERRQPVGLRYAPSHQSLVAVDPPVQSGWFEDEFLSVYLPRTRILISGRSLEARATARCANILGYDVIRIENGNPHYVARMIDAFTAVVLLHHDLEAEAPLLGLALSSPAFYIGALGSMKTHSRRVEMLTRSGFAGTDIDRIKAPIGLFGPARDATSLALSVLADIAAMRQGIRES</sequence>
<dbReference type="EMBL" id="CP016286">
    <property type="protein sequence ID" value="ANP86995.1"/>
    <property type="molecule type" value="Genomic_DNA"/>
</dbReference>
<feature type="domain" description="XdhC- CoxI" evidence="1">
    <location>
        <begin position="36"/>
        <end position="97"/>
    </location>
</feature>
<dbReference type="Pfam" id="PF02625">
    <property type="entry name" value="XdhC_CoxI"/>
    <property type="match status" value="1"/>
</dbReference>
<dbReference type="PANTHER" id="PTHR30388">
    <property type="entry name" value="ALDEHYDE OXIDOREDUCTASE MOLYBDENUM COFACTOR ASSEMBLY PROTEIN"/>
    <property type="match status" value="1"/>
</dbReference>
<dbReference type="OrthoDB" id="9815497at2"/>
<dbReference type="InterPro" id="IPR027051">
    <property type="entry name" value="XdhC_Rossmann_dom"/>
</dbReference>
<dbReference type="Proteomes" id="UP000092691">
    <property type="component" value="Chromosome"/>
</dbReference>
<gene>
    <name evidence="3" type="ORF">BA011_15490</name>
</gene>